<gene>
    <name evidence="2" type="ORF">CDCA_CDCA04G1438</name>
</gene>
<dbReference type="Proteomes" id="UP001301350">
    <property type="component" value="Unassembled WGS sequence"/>
</dbReference>
<evidence type="ECO:0000313" key="2">
    <source>
        <dbReference type="EMBL" id="KAK4535413.1"/>
    </source>
</evidence>
<proteinExistence type="predicted"/>
<sequence length="261" mass="27544">MATVEAPVSVQTVAAPLKSPRPIPSRRLRRAPLPAWATEFDESACAGDVRELHDRLRAAGVPLESLLGAHTVSAVRPVPLTSIATAETVATGDGVTDTQPPPDSDDSLGMSSPEAKRQRTGEAPVLDARRRAPKLPATVQKGEGGQQADTTDGESSGEALATDHAVAQKEGREAEAGVAKHEVADASTAEDVSAPGVKARNYGAVAAERNRYEEYHLNGDFDEEAVKQLQAPFGPAGVDMDDLAWGTFARRHKRVMKKAAS</sequence>
<feature type="compositionally biased region" description="Basic and acidic residues" evidence="1">
    <location>
        <begin position="166"/>
        <end position="184"/>
    </location>
</feature>
<name>A0AAV9IU84_CYACA</name>
<protein>
    <submittedName>
        <fullName evidence="2">Uncharacterized protein</fullName>
    </submittedName>
</protein>
<reference evidence="2 3" key="1">
    <citation type="submission" date="2022-07" db="EMBL/GenBank/DDBJ databases">
        <title>Genome-wide signatures of adaptation to extreme environments.</title>
        <authorList>
            <person name="Cho C.H."/>
            <person name="Yoon H.S."/>
        </authorList>
    </citation>
    <scope>NUCLEOTIDE SEQUENCE [LARGE SCALE GENOMIC DNA]</scope>
    <source>
        <strain evidence="2 3">DBV 063 E5</strain>
    </source>
</reference>
<organism evidence="2 3">
    <name type="scientific">Cyanidium caldarium</name>
    <name type="common">Red alga</name>
    <dbReference type="NCBI Taxonomy" id="2771"/>
    <lineage>
        <taxon>Eukaryota</taxon>
        <taxon>Rhodophyta</taxon>
        <taxon>Bangiophyceae</taxon>
        <taxon>Cyanidiales</taxon>
        <taxon>Cyanidiaceae</taxon>
        <taxon>Cyanidium</taxon>
    </lineage>
</organism>
<evidence type="ECO:0000256" key="1">
    <source>
        <dbReference type="SAM" id="MobiDB-lite"/>
    </source>
</evidence>
<comment type="caution">
    <text evidence="2">The sequence shown here is derived from an EMBL/GenBank/DDBJ whole genome shotgun (WGS) entry which is preliminary data.</text>
</comment>
<evidence type="ECO:0000313" key="3">
    <source>
        <dbReference type="Proteomes" id="UP001301350"/>
    </source>
</evidence>
<dbReference type="EMBL" id="JANCYW010000004">
    <property type="protein sequence ID" value="KAK4535413.1"/>
    <property type="molecule type" value="Genomic_DNA"/>
</dbReference>
<keyword evidence="3" id="KW-1185">Reference proteome</keyword>
<feature type="region of interest" description="Disordered" evidence="1">
    <location>
        <begin position="89"/>
        <end position="193"/>
    </location>
</feature>
<accession>A0AAV9IU84</accession>
<dbReference type="AlphaFoldDB" id="A0AAV9IU84"/>